<evidence type="ECO:0000313" key="1">
    <source>
        <dbReference type="EMBL" id="SBV98572.1"/>
    </source>
</evidence>
<proteinExistence type="predicted"/>
<dbReference type="EMBL" id="FLUP01000001">
    <property type="protein sequence ID" value="SBV98572.1"/>
    <property type="molecule type" value="Genomic_DNA"/>
</dbReference>
<organism evidence="1">
    <name type="scientific">uncultured Desulfovibrio sp</name>
    <dbReference type="NCBI Taxonomy" id="167968"/>
    <lineage>
        <taxon>Bacteria</taxon>
        <taxon>Pseudomonadati</taxon>
        <taxon>Thermodesulfobacteriota</taxon>
        <taxon>Desulfovibrionia</taxon>
        <taxon>Desulfovibrionales</taxon>
        <taxon>Desulfovibrionaceae</taxon>
        <taxon>Desulfovibrio</taxon>
        <taxon>environmental samples</taxon>
    </lineage>
</organism>
<accession>A0A212JGL1</accession>
<name>A0A212JGL1_9BACT</name>
<sequence>MDCQIYNKIIIFISLNHPRQMGKMLNAARIRLFHHPLPISGSLTKKCCPGSIMTIRPATTADIGDLINENECTWIARRKA</sequence>
<dbReference type="AlphaFoldDB" id="A0A212JGL1"/>
<protein>
    <submittedName>
        <fullName evidence="1">Uncharacterized protein</fullName>
    </submittedName>
</protein>
<reference evidence="1" key="1">
    <citation type="submission" date="2016-04" db="EMBL/GenBank/DDBJ databases">
        <authorList>
            <person name="Evans L.H."/>
            <person name="Alamgir A."/>
            <person name="Owens N."/>
            <person name="Weber N.D."/>
            <person name="Virtaneva K."/>
            <person name="Barbian K."/>
            <person name="Babar A."/>
            <person name="Rosenke K."/>
        </authorList>
    </citation>
    <scope>NUCLEOTIDE SEQUENCE</scope>
    <source>
        <strain evidence="1">92-2</strain>
    </source>
</reference>
<gene>
    <name evidence="1" type="ORF">KM92DES2_11074</name>
</gene>